<dbReference type="AlphaFoldDB" id="A0A8S1H4N5"/>
<gene>
    <name evidence="1" type="ORF">CAUJ_LOCUS6163</name>
</gene>
<dbReference type="SUPFAM" id="SSF55550">
    <property type="entry name" value="SH2 domain"/>
    <property type="match status" value="1"/>
</dbReference>
<proteinExistence type="predicted"/>
<dbReference type="InterPro" id="IPR036860">
    <property type="entry name" value="SH2_dom_sf"/>
</dbReference>
<evidence type="ECO:0000313" key="2">
    <source>
        <dbReference type="Proteomes" id="UP000835052"/>
    </source>
</evidence>
<evidence type="ECO:0000313" key="1">
    <source>
        <dbReference type="EMBL" id="CAD6190244.1"/>
    </source>
</evidence>
<keyword evidence="2" id="KW-1185">Reference proteome</keyword>
<name>A0A8S1H4N5_9PELO</name>
<organism evidence="1 2">
    <name type="scientific">Caenorhabditis auriculariae</name>
    <dbReference type="NCBI Taxonomy" id="2777116"/>
    <lineage>
        <taxon>Eukaryota</taxon>
        <taxon>Metazoa</taxon>
        <taxon>Ecdysozoa</taxon>
        <taxon>Nematoda</taxon>
        <taxon>Chromadorea</taxon>
        <taxon>Rhabditida</taxon>
        <taxon>Rhabditina</taxon>
        <taxon>Rhabditomorpha</taxon>
        <taxon>Rhabditoidea</taxon>
        <taxon>Rhabditidae</taxon>
        <taxon>Peloderinae</taxon>
        <taxon>Caenorhabditis</taxon>
    </lineage>
</organism>
<accession>A0A8S1H4N5</accession>
<protein>
    <submittedName>
        <fullName evidence="1">Uncharacterized protein</fullName>
    </submittedName>
</protein>
<sequence length="108" mass="12453">MVALLDCIVSYLRGARPGDFVIHNDKRRFFAVVYVKTNDGVKAAFHAADNDGFFTWKEKIFDEIHDLCDFLVAYQIPLFKETTVLRRDVTMCTDHRRVLASPHTSNQC</sequence>
<reference evidence="1" key="1">
    <citation type="submission" date="2020-10" db="EMBL/GenBank/DDBJ databases">
        <authorList>
            <person name="Kikuchi T."/>
        </authorList>
    </citation>
    <scope>NUCLEOTIDE SEQUENCE</scope>
    <source>
        <strain evidence="1">NKZ352</strain>
    </source>
</reference>
<comment type="caution">
    <text evidence="1">The sequence shown here is derived from an EMBL/GenBank/DDBJ whole genome shotgun (WGS) entry which is preliminary data.</text>
</comment>
<dbReference type="EMBL" id="CAJGYM010000014">
    <property type="protein sequence ID" value="CAD6190244.1"/>
    <property type="molecule type" value="Genomic_DNA"/>
</dbReference>
<dbReference type="Proteomes" id="UP000835052">
    <property type="component" value="Unassembled WGS sequence"/>
</dbReference>